<evidence type="ECO:0000313" key="3">
    <source>
        <dbReference type="Proteomes" id="UP001500840"/>
    </source>
</evidence>
<feature type="signal peptide" evidence="1">
    <location>
        <begin position="1"/>
        <end position="20"/>
    </location>
</feature>
<feature type="chain" id="PRO_5046453789" evidence="1">
    <location>
        <begin position="21"/>
        <end position="116"/>
    </location>
</feature>
<organism evidence="2 3">
    <name type="scientific">Novipirellula rosea</name>
    <dbReference type="NCBI Taxonomy" id="1031540"/>
    <lineage>
        <taxon>Bacteria</taxon>
        <taxon>Pseudomonadati</taxon>
        <taxon>Planctomycetota</taxon>
        <taxon>Planctomycetia</taxon>
        <taxon>Pirellulales</taxon>
        <taxon>Pirellulaceae</taxon>
        <taxon>Novipirellula</taxon>
    </lineage>
</organism>
<keyword evidence="3" id="KW-1185">Reference proteome</keyword>
<dbReference type="Proteomes" id="UP001500840">
    <property type="component" value="Unassembled WGS sequence"/>
</dbReference>
<protein>
    <submittedName>
        <fullName evidence="2">Uncharacterized protein</fullName>
    </submittedName>
</protein>
<evidence type="ECO:0000256" key="1">
    <source>
        <dbReference type="SAM" id="SignalP"/>
    </source>
</evidence>
<dbReference type="EMBL" id="BAABGA010000068">
    <property type="protein sequence ID" value="GAA4464317.1"/>
    <property type="molecule type" value="Genomic_DNA"/>
</dbReference>
<name>A0ABP8NCX3_9BACT</name>
<proteinExistence type="predicted"/>
<dbReference type="RefSeq" id="WP_339943238.1">
    <property type="nucleotide sequence ID" value="NZ_BAABGA010000068.1"/>
</dbReference>
<sequence>MFRMLMIGVALTLLPTVVSAAPPQHAAATMAPANEVVRYQLKDWKAKHIHDTKKADTIAKTLKKLGCEVKTDQHNGHLDVKYRCPEWHELKLDSHDDAHKWEKWLKEFHFTTEHKH</sequence>
<gene>
    <name evidence="2" type="ORF">GCM10023156_50660</name>
</gene>
<evidence type="ECO:0000313" key="2">
    <source>
        <dbReference type="EMBL" id="GAA4464317.1"/>
    </source>
</evidence>
<reference evidence="3" key="1">
    <citation type="journal article" date="2019" name="Int. J. Syst. Evol. Microbiol.">
        <title>The Global Catalogue of Microorganisms (GCM) 10K type strain sequencing project: providing services to taxonomists for standard genome sequencing and annotation.</title>
        <authorList>
            <consortium name="The Broad Institute Genomics Platform"/>
            <consortium name="The Broad Institute Genome Sequencing Center for Infectious Disease"/>
            <person name="Wu L."/>
            <person name="Ma J."/>
        </authorList>
    </citation>
    <scope>NUCLEOTIDE SEQUENCE [LARGE SCALE GENOMIC DNA]</scope>
    <source>
        <strain evidence="3">JCM 17759</strain>
    </source>
</reference>
<keyword evidence="1" id="KW-0732">Signal</keyword>
<accession>A0ABP8NCX3</accession>
<comment type="caution">
    <text evidence="2">The sequence shown here is derived from an EMBL/GenBank/DDBJ whole genome shotgun (WGS) entry which is preliminary data.</text>
</comment>